<dbReference type="Proteomes" id="UP000199556">
    <property type="component" value="Unassembled WGS sequence"/>
</dbReference>
<evidence type="ECO:0000313" key="11">
    <source>
        <dbReference type="EMBL" id="SFM23146.1"/>
    </source>
</evidence>
<dbReference type="Gene3D" id="1.20.1440.100">
    <property type="entry name" value="SG protein - dephosphorylation function"/>
    <property type="match status" value="1"/>
</dbReference>
<dbReference type="NCBIfam" id="TIGR01490">
    <property type="entry name" value="HAD-SF-IB-hyp1"/>
    <property type="match status" value="1"/>
</dbReference>
<comment type="pathway">
    <text evidence="1">Amino-acid biosynthesis; L-histidine biosynthesis; L-histidine from 5-phospho-alpha-D-ribose 1-diphosphate: step 8/9.</text>
</comment>
<evidence type="ECO:0000256" key="4">
    <source>
        <dbReference type="ARBA" id="ARBA00021697"/>
    </source>
</evidence>
<organism evidence="11 12">
    <name type="scientific">Ectothiorhodospira mobilis</name>
    <dbReference type="NCBI Taxonomy" id="195064"/>
    <lineage>
        <taxon>Bacteria</taxon>
        <taxon>Pseudomonadati</taxon>
        <taxon>Pseudomonadota</taxon>
        <taxon>Gammaproteobacteria</taxon>
        <taxon>Chromatiales</taxon>
        <taxon>Ectothiorhodospiraceae</taxon>
        <taxon>Ectothiorhodospira</taxon>
    </lineage>
</organism>
<dbReference type="GO" id="GO:0046872">
    <property type="term" value="F:metal ion binding"/>
    <property type="evidence" value="ECO:0007669"/>
    <property type="project" value="UniProtKB-KW"/>
</dbReference>
<dbReference type="InterPro" id="IPR036412">
    <property type="entry name" value="HAD-like_sf"/>
</dbReference>
<evidence type="ECO:0000256" key="8">
    <source>
        <dbReference type="ARBA" id="ARBA00033209"/>
    </source>
</evidence>
<reference evidence="11 12" key="1">
    <citation type="submission" date="2016-10" db="EMBL/GenBank/DDBJ databases">
        <authorList>
            <person name="de Groot N.N."/>
        </authorList>
    </citation>
    <scope>NUCLEOTIDE SEQUENCE [LARGE SCALE GENOMIC DNA]</scope>
    <source>
        <strain evidence="11 12">DSM 4180</strain>
    </source>
</reference>
<keyword evidence="12" id="KW-1185">Reference proteome</keyword>
<dbReference type="InterPro" id="IPR006385">
    <property type="entry name" value="HAD_hydro_SerB1"/>
</dbReference>
<gene>
    <name evidence="11" type="ORF">SAMN05421721_10110</name>
</gene>
<dbReference type="NCBIfam" id="TIGR01488">
    <property type="entry name" value="HAD-SF-IB"/>
    <property type="match status" value="1"/>
</dbReference>
<evidence type="ECO:0000256" key="3">
    <source>
        <dbReference type="ARBA" id="ARBA00013085"/>
    </source>
</evidence>
<dbReference type="Pfam" id="PF12710">
    <property type="entry name" value="HAD"/>
    <property type="match status" value="1"/>
</dbReference>
<dbReference type="AlphaFoldDB" id="A0A1I4P6B1"/>
<keyword evidence="5" id="KW-0479">Metal-binding</keyword>
<dbReference type="EMBL" id="FOUO01000001">
    <property type="protein sequence ID" value="SFM23146.1"/>
    <property type="molecule type" value="Genomic_DNA"/>
</dbReference>
<proteinExistence type="inferred from homology"/>
<dbReference type="GO" id="GO:0004401">
    <property type="term" value="F:histidinol-phosphatase activity"/>
    <property type="evidence" value="ECO:0007669"/>
    <property type="project" value="UniProtKB-EC"/>
</dbReference>
<name>A0A1I4P6B1_ECTMO</name>
<protein>
    <recommendedName>
        <fullName evidence="4">Histidinol-phosphatase</fullName>
        <ecNumber evidence="3">3.1.3.15</ecNumber>
    </recommendedName>
    <alternativeName>
        <fullName evidence="8">Histidinol-phosphate phosphatase</fullName>
    </alternativeName>
</protein>
<dbReference type="FunFam" id="3.40.50.1000:FF:000025">
    <property type="entry name" value="HAD hydrolase, family IB"/>
    <property type="match status" value="1"/>
</dbReference>
<evidence type="ECO:0000256" key="1">
    <source>
        <dbReference type="ARBA" id="ARBA00004970"/>
    </source>
</evidence>
<keyword evidence="7" id="KW-0460">Magnesium</keyword>
<keyword evidence="6 11" id="KW-0378">Hydrolase</keyword>
<evidence type="ECO:0000256" key="9">
    <source>
        <dbReference type="ARBA" id="ARBA00052092"/>
    </source>
</evidence>
<dbReference type="PANTHER" id="PTHR43344:SF13">
    <property type="entry name" value="PHOSPHATASE RV3661-RELATED"/>
    <property type="match status" value="1"/>
</dbReference>
<evidence type="ECO:0000256" key="7">
    <source>
        <dbReference type="ARBA" id="ARBA00022842"/>
    </source>
</evidence>
<dbReference type="OrthoDB" id="9784466at2"/>
<dbReference type="PANTHER" id="PTHR43344">
    <property type="entry name" value="PHOSPHOSERINE PHOSPHATASE"/>
    <property type="match status" value="1"/>
</dbReference>
<evidence type="ECO:0000313" key="12">
    <source>
        <dbReference type="Proteomes" id="UP000199556"/>
    </source>
</evidence>
<dbReference type="InterPro" id="IPR050582">
    <property type="entry name" value="HAD-like_SerB"/>
</dbReference>
<evidence type="ECO:0000256" key="6">
    <source>
        <dbReference type="ARBA" id="ARBA00022801"/>
    </source>
</evidence>
<evidence type="ECO:0000256" key="5">
    <source>
        <dbReference type="ARBA" id="ARBA00022723"/>
    </source>
</evidence>
<dbReference type="STRING" id="195064.SAMN05421721_10110"/>
<sequence>MSLALFDLDNTLLAGDSDYEWGRFLVELGVVDPETYRQKNREFFDQYRAGTLDIHAFCRFSFAPLAAHPLESLQDWRARFIDERIRPLLAPGARNLLQHHRARGDTLVIITATNRFVTEPIARLLEVEHLLATEPEFRDGSYTGELAGIPCFQHGKVQRLEHWLQAHPELDLEDSWFYSDSHNDLPLLERVPHPVAVDPDEDLAATARARDWPRISLRG</sequence>
<comment type="similarity">
    <text evidence="2">Belongs to the HAD-like hydrolase superfamily. SerB family.</text>
</comment>
<dbReference type="EC" id="3.1.3.15" evidence="3"/>
<dbReference type="InterPro" id="IPR023214">
    <property type="entry name" value="HAD_sf"/>
</dbReference>
<dbReference type="Gene3D" id="3.40.50.1000">
    <property type="entry name" value="HAD superfamily/HAD-like"/>
    <property type="match status" value="1"/>
</dbReference>
<accession>A0A1I4P6B1</accession>
<evidence type="ECO:0000256" key="10">
    <source>
        <dbReference type="ARBA" id="ARBA00053547"/>
    </source>
</evidence>
<dbReference type="SUPFAM" id="SSF56784">
    <property type="entry name" value="HAD-like"/>
    <property type="match status" value="1"/>
</dbReference>
<dbReference type="RefSeq" id="WP_090483166.1">
    <property type="nucleotide sequence ID" value="NZ_FOUO01000001.1"/>
</dbReference>
<evidence type="ECO:0000256" key="2">
    <source>
        <dbReference type="ARBA" id="ARBA00009184"/>
    </source>
</evidence>
<comment type="function">
    <text evidence="10">Catalyzes the dephosphorylation of histidinol-phosphate to histidinol, the direct precursor of histidine.</text>
</comment>
<comment type="catalytic activity">
    <reaction evidence="9">
        <text>L-histidinol phosphate + H2O = L-histidinol + phosphate</text>
        <dbReference type="Rhea" id="RHEA:14465"/>
        <dbReference type="ChEBI" id="CHEBI:15377"/>
        <dbReference type="ChEBI" id="CHEBI:43474"/>
        <dbReference type="ChEBI" id="CHEBI:57699"/>
        <dbReference type="ChEBI" id="CHEBI:57980"/>
        <dbReference type="EC" id="3.1.3.15"/>
    </reaction>
    <physiologicalReaction direction="left-to-right" evidence="9">
        <dbReference type="Rhea" id="RHEA:14466"/>
    </physiologicalReaction>
</comment>
<dbReference type="CDD" id="cd02612">
    <property type="entry name" value="HAD_PGPPase"/>
    <property type="match status" value="1"/>
</dbReference>